<dbReference type="AlphaFoldDB" id="A0ABC9GYD9"/>
<name>A0ABC9GYD9_9POAL</name>
<proteinExistence type="predicted"/>
<accession>A0ABC9GYD9</accession>
<sequence>MDGIEVPEGIDPKNACRIEVNVSSYFSIRDGKKVYNRGRTVSWVVDSEEYAAIDLENNILGEGYFWDSGQKANFWVLTGHNLTCKLTSDSQLLDLLRSSQLVKFLMIVGSRQEGDEMPAAVNVVDEEIPTVGNVVEEEMKFEGFEWAALPQYGETAAGPPMDDEEEKDHFMTFGYFTHSRSLMGIGGAAGVGSRTPDPSSEEEQDFGHQVYGC</sequence>
<evidence type="ECO:0000313" key="3">
    <source>
        <dbReference type="Proteomes" id="UP001497457"/>
    </source>
</evidence>
<comment type="caution">
    <text evidence="2">The sequence shown here is derived from an EMBL/GenBank/DDBJ whole genome shotgun (WGS) entry which is preliminary data.</text>
</comment>
<reference evidence="2" key="1">
    <citation type="submission" date="2024-10" db="EMBL/GenBank/DDBJ databases">
        <authorList>
            <person name="Ryan C."/>
        </authorList>
    </citation>
    <scope>NUCLEOTIDE SEQUENCE [LARGE SCALE GENOMIC DNA]</scope>
</reference>
<dbReference type="EMBL" id="CAXIPR030000807">
    <property type="protein sequence ID" value="CAM0147088.1"/>
    <property type="molecule type" value="Genomic_DNA"/>
</dbReference>
<protein>
    <submittedName>
        <fullName evidence="2">Uncharacterized protein</fullName>
    </submittedName>
</protein>
<evidence type="ECO:0000313" key="2">
    <source>
        <dbReference type="EMBL" id="CAM0147088.1"/>
    </source>
</evidence>
<feature type="region of interest" description="Disordered" evidence="1">
    <location>
        <begin position="189"/>
        <end position="213"/>
    </location>
</feature>
<organism evidence="2 3">
    <name type="scientific">Urochloa decumbens</name>
    <dbReference type="NCBI Taxonomy" id="240449"/>
    <lineage>
        <taxon>Eukaryota</taxon>
        <taxon>Viridiplantae</taxon>
        <taxon>Streptophyta</taxon>
        <taxon>Embryophyta</taxon>
        <taxon>Tracheophyta</taxon>
        <taxon>Spermatophyta</taxon>
        <taxon>Magnoliopsida</taxon>
        <taxon>Liliopsida</taxon>
        <taxon>Poales</taxon>
        <taxon>Poaceae</taxon>
        <taxon>PACMAD clade</taxon>
        <taxon>Panicoideae</taxon>
        <taxon>Panicodae</taxon>
        <taxon>Paniceae</taxon>
        <taxon>Melinidinae</taxon>
        <taxon>Urochloa</taxon>
    </lineage>
</organism>
<keyword evidence="3" id="KW-1185">Reference proteome</keyword>
<gene>
    <name evidence="2" type="ORF">URODEC1_LOCUS120583</name>
</gene>
<evidence type="ECO:0000256" key="1">
    <source>
        <dbReference type="SAM" id="MobiDB-lite"/>
    </source>
</evidence>
<dbReference type="Proteomes" id="UP001497457">
    <property type="component" value="Unassembled WGS sequence"/>
</dbReference>